<comment type="caution">
    <text evidence="2">The sequence shown here is derived from an EMBL/GenBank/DDBJ whole genome shotgun (WGS) entry which is preliminary data.</text>
</comment>
<feature type="compositionally biased region" description="Basic and acidic residues" evidence="1">
    <location>
        <begin position="129"/>
        <end position="138"/>
    </location>
</feature>
<dbReference type="InterPro" id="IPR013783">
    <property type="entry name" value="Ig-like_fold"/>
</dbReference>
<organism evidence="2 3">
    <name type="scientific">Meganyctiphanes norvegica</name>
    <name type="common">Northern krill</name>
    <name type="synonym">Thysanopoda norvegica</name>
    <dbReference type="NCBI Taxonomy" id="48144"/>
    <lineage>
        <taxon>Eukaryota</taxon>
        <taxon>Metazoa</taxon>
        <taxon>Ecdysozoa</taxon>
        <taxon>Arthropoda</taxon>
        <taxon>Crustacea</taxon>
        <taxon>Multicrustacea</taxon>
        <taxon>Malacostraca</taxon>
        <taxon>Eumalacostraca</taxon>
        <taxon>Eucarida</taxon>
        <taxon>Euphausiacea</taxon>
        <taxon>Euphausiidae</taxon>
        <taxon>Meganyctiphanes</taxon>
    </lineage>
</organism>
<dbReference type="SUPFAM" id="SSF48726">
    <property type="entry name" value="Immunoglobulin"/>
    <property type="match status" value="1"/>
</dbReference>
<dbReference type="InterPro" id="IPR036179">
    <property type="entry name" value="Ig-like_dom_sf"/>
</dbReference>
<proteinExistence type="predicted"/>
<gene>
    <name evidence="2" type="ORF">MNOR_LOCUS13727</name>
</gene>
<protein>
    <recommendedName>
        <fullName evidence="4">Immunoglobulin I-set domain-containing protein</fullName>
    </recommendedName>
</protein>
<dbReference type="AlphaFoldDB" id="A0AAV2QK27"/>
<feature type="region of interest" description="Disordered" evidence="1">
    <location>
        <begin position="106"/>
        <end position="157"/>
    </location>
</feature>
<evidence type="ECO:0000256" key="1">
    <source>
        <dbReference type="SAM" id="MobiDB-lite"/>
    </source>
</evidence>
<name>A0AAV2QK27_MEGNR</name>
<dbReference type="Proteomes" id="UP001497623">
    <property type="component" value="Unassembled WGS sequence"/>
</dbReference>
<sequence length="187" mass="20648">MSKTDSYKTFMRLVIHKLDTPDFTTYRCIAKNSLGETDGSIKLYEIIHKGSGGGSGEEGPGYVEGIEGSGSHLDTDLTNPQDPDGLNGDFHEGQFIAKVDRARDSKRTKYRGPNLRKSSDGTNEVYDNVDQRFEEKHDRSKSHLGSGGEGSDLDLPFNPFGSGESSNHHGISLFFICLYAQLVWIIL</sequence>
<dbReference type="EMBL" id="CAXKWB010007977">
    <property type="protein sequence ID" value="CAL4089175.1"/>
    <property type="molecule type" value="Genomic_DNA"/>
</dbReference>
<evidence type="ECO:0000313" key="3">
    <source>
        <dbReference type="Proteomes" id="UP001497623"/>
    </source>
</evidence>
<accession>A0AAV2QK27</accession>
<feature type="region of interest" description="Disordered" evidence="1">
    <location>
        <begin position="51"/>
        <end position="90"/>
    </location>
</feature>
<keyword evidence="3" id="KW-1185">Reference proteome</keyword>
<evidence type="ECO:0008006" key="4">
    <source>
        <dbReference type="Google" id="ProtNLM"/>
    </source>
</evidence>
<evidence type="ECO:0000313" key="2">
    <source>
        <dbReference type="EMBL" id="CAL4089175.1"/>
    </source>
</evidence>
<reference evidence="2 3" key="1">
    <citation type="submission" date="2024-05" db="EMBL/GenBank/DDBJ databases">
        <authorList>
            <person name="Wallberg A."/>
        </authorList>
    </citation>
    <scope>NUCLEOTIDE SEQUENCE [LARGE SCALE GENOMIC DNA]</scope>
</reference>
<dbReference type="Gene3D" id="2.60.40.10">
    <property type="entry name" value="Immunoglobulins"/>
    <property type="match status" value="1"/>
</dbReference>